<dbReference type="AlphaFoldDB" id="V8B919"/>
<evidence type="ECO:0000313" key="2">
    <source>
        <dbReference type="Proteomes" id="UP000018716"/>
    </source>
</evidence>
<dbReference type="HOGENOM" id="CLU_3123300_0_0_9"/>
<keyword evidence="2" id="KW-1185">Reference proteome</keyword>
<reference evidence="1 2" key="1">
    <citation type="submission" date="2013-10" db="EMBL/GenBank/DDBJ databases">
        <title>The Genome Sequence of Streptococcus parasanguinis CC87K.</title>
        <authorList>
            <consortium name="The Broad Institute Genomics Platform"/>
            <person name="Earl A."/>
            <person name="Allen-Vercoe E."/>
            <person name="Daigneault M."/>
            <person name="Young S.K."/>
            <person name="Zeng Q."/>
            <person name="Gargeya S."/>
            <person name="Fitzgerald M."/>
            <person name="Abouelleil A."/>
            <person name="Alvarado L."/>
            <person name="Chapman S.B."/>
            <person name="Gainer-Dewar J."/>
            <person name="Goldberg J."/>
            <person name="Griggs A."/>
            <person name="Gujja S."/>
            <person name="Hansen M."/>
            <person name="Howarth C."/>
            <person name="Imamovic A."/>
            <person name="Ireland A."/>
            <person name="Larimer J."/>
            <person name="McCowan C."/>
            <person name="Murphy C."/>
            <person name="Pearson M."/>
            <person name="Poon T.W."/>
            <person name="Priest M."/>
            <person name="Roberts A."/>
            <person name="Saif S."/>
            <person name="Shea T."/>
            <person name="Sykes S."/>
            <person name="Wortman J."/>
            <person name="Nusbaum C."/>
            <person name="Birren B."/>
        </authorList>
    </citation>
    <scope>NUCLEOTIDE SEQUENCE [LARGE SCALE GENOMIC DNA]</scope>
    <source>
        <strain evidence="1 2">CC87K</strain>
    </source>
</reference>
<organism evidence="1 2">
    <name type="scientific">Streptococcus parasanguinis CC87K</name>
    <dbReference type="NCBI Taxonomy" id="1073372"/>
    <lineage>
        <taxon>Bacteria</taxon>
        <taxon>Bacillati</taxon>
        <taxon>Bacillota</taxon>
        <taxon>Bacilli</taxon>
        <taxon>Lactobacillales</taxon>
        <taxon>Streptococcaceae</taxon>
        <taxon>Streptococcus</taxon>
    </lineage>
</organism>
<dbReference type="EMBL" id="AZJD01000009">
    <property type="protein sequence ID" value="ETD11320.1"/>
    <property type="molecule type" value="Genomic_DNA"/>
</dbReference>
<name>V8B919_STRPA</name>
<dbReference type="Proteomes" id="UP000018716">
    <property type="component" value="Unassembled WGS sequence"/>
</dbReference>
<sequence length="50" mass="5800">MRFNLVLSHSFSHVQCPSFSTFSDPLYTGEIYESNRLHLNPHQFSGPLFI</sequence>
<protein>
    <submittedName>
        <fullName evidence="1">Uncharacterized protein</fullName>
    </submittedName>
</protein>
<proteinExistence type="predicted"/>
<comment type="caution">
    <text evidence="1">The sequence shown here is derived from an EMBL/GenBank/DDBJ whole genome shotgun (WGS) entry which is preliminary data.</text>
</comment>
<gene>
    <name evidence="1" type="ORF">HMPREF1195_01771</name>
</gene>
<accession>V8B919</accession>
<evidence type="ECO:0000313" key="1">
    <source>
        <dbReference type="EMBL" id="ETD11320.1"/>
    </source>
</evidence>